<dbReference type="EMBL" id="CYGY02000063">
    <property type="protein sequence ID" value="SIT48388.1"/>
    <property type="molecule type" value="Genomic_DNA"/>
</dbReference>
<proteinExistence type="predicted"/>
<keyword evidence="2" id="KW-1185">Reference proteome</keyword>
<comment type="caution">
    <text evidence="1">The sequence shown here is derived from an EMBL/GenBank/DDBJ whole genome shotgun (WGS) entry which is preliminary data.</text>
</comment>
<name>A0A1N7SLZ1_9BURK</name>
<gene>
    <name evidence="1" type="ORF">BN2476_630154</name>
</gene>
<reference evidence="1" key="1">
    <citation type="submission" date="2016-12" db="EMBL/GenBank/DDBJ databases">
        <authorList>
            <person name="Moulin L."/>
        </authorList>
    </citation>
    <scope>NUCLEOTIDE SEQUENCE [LARGE SCALE GENOMIC DNA]</scope>
    <source>
        <strain evidence="1">STM 7183</strain>
    </source>
</reference>
<protein>
    <submittedName>
        <fullName evidence="1">Uncharacterized protein</fullName>
    </submittedName>
</protein>
<dbReference type="AlphaFoldDB" id="A0A1N7SLZ1"/>
<accession>A0A1N7SLZ1</accession>
<dbReference type="Proteomes" id="UP000195569">
    <property type="component" value="Unassembled WGS sequence"/>
</dbReference>
<evidence type="ECO:0000313" key="1">
    <source>
        <dbReference type="EMBL" id="SIT48388.1"/>
    </source>
</evidence>
<organism evidence="1 2">
    <name type="scientific">Paraburkholderia piptadeniae</name>
    <dbReference type="NCBI Taxonomy" id="1701573"/>
    <lineage>
        <taxon>Bacteria</taxon>
        <taxon>Pseudomonadati</taxon>
        <taxon>Pseudomonadota</taxon>
        <taxon>Betaproteobacteria</taxon>
        <taxon>Burkholderiales</taxon>
        <taxon>Burkholderiaceae</taxon>
        <taxon>Paraburkholderia</taxon>
    </lineage>
</organism>
<sequence length="74" mass="8332">MLTTALRMLSLALGLILGLSYTKSRRCASQAAPHRVGKCTIFRFGVEKRTSPLARLRCLQQRKRNVPHLIVRNG</sequence>
<evidence type="ECO:0000313" key="2">
    <source>
        <dbReference type="Proteomes" id="UP000195569"/>
    </source>
</evidence>